<comment type="pathway">
    <text evidence="11">Carbohydrate degradation; pentose phosphate pathway; D-ribulose 5-phosphate from D-glucose 6-phosphate (oxidative stage): step 3/3.</text>
</comment>
<dbReference type="PANTHER" id="PTHR11811">
    <property type="entry name" value="6-PHOSPHOGLUCONATE DEHYDROGENASE"/>
    <property type="match status" value="1"/>
</dbReference>
<comment type="similarity">
    <text evidence="3">Belongs to the gluconokinase GntK/GntV family.</text>
</comment>
<evidence type="ECO:0000256" key="5">
    <source>
        <dbReference type="ARBA" id="ARBA00022741"/>
    </source>
</evidence>
<dbReference type="Gene3D" id="1.20.5.320">
    <property type="entry name" value="6-Phosphogluconate Dehydrogenase, domain 3"/>
    <property type="match status" value="1"/>
</dbReference>
<evidence type="ECO:0000256" key="8">
    <source>
        <dbReference type="ARBA" id="ARBA00023002"/>
    </source>
</evidence>
<dbReference type="Gene3D" id="1.10.1040.10">
    <property type="entry name" value="N-(1-d-carboxylethyl)-l-norvaline Dehydrogenase, domain 2"/>
    <property type="match status" value="1"/>
</dbReference>
<dbReference type="NCBIfam" id="TIGR01313">
    <property type="entry name" value="therm_gnt_kin"/>
    <property type="match status" value="1"/>
</dbReference>
<dbReference type="Pfam" id="PF13671">
    <property type="entry name" value="AAA_33"/>
    <property type="match status" value="1"/>
</dbReference>
<dbReference type="InterPro" id="IPR006113">
    <property type="entry name" value="6PGDH_Gnd/GntZ"/>
</dbReference>
<dbReference type="GO" id="GO:0019521">
    <property type="term" value="P:D-gluconate metabolic process"/>
    <property type="evidence" value="ECO:0007669"/>
    <property type="project" value="UniProtKB-KW"/>
</dbReference>
<evidence type="ECO:0000256" key="3">
    <source>
        <dbReference type="ARBA" id="ARBA00008420"/>
    </source>
</evidence>
<sequence length="657" mass="70324">MTETIHVVVMGVSGSGKTTVAGILQDRWGWQLAEADDFHPQSNIDKMHSGIPLTDDDRWPWLETIRTWMTEHEEAGRSTIVTCSALKKTYRDVLRRGAARVIFMHLDGDHALLASRLATRTDHFMPSSLLDSQFATLEQLQPDELGAVIDIAGTPAQIATTIERKIELMTSPARMPEGSAAVSVSRAGVAVADVGVYGLGTMGSALARNLAGHFTTAVMNVDSARTDRFMALHGSEGDFVATASSAEFIAALRRPRKILLVVTAGVAVDSVIAQLSAYLESGDIVVDMGNSHFEDTRRREALLRQRGIRFVGCGISGGERGALSGPALMVGGTAAAWEQLKPILEPIAARADDGASCAVHVGADGAGHLAKIVHNGIEYAQMEVIAEVYHLLRRTLGLTNRQAGDVFEQWNRGELNSYLLEISAAVLRAGADGDFIEQISDRASHKGTGAWSTMIGVDLGVDVSMLAGALFARFASTSRLRGKLGYAAGTAAGQSGVGVHDAGGELTTDDLRQAMWLAKLVSYVQGLEVIRAASERYGWNIDLAGVCRGWRAGCIIRCAMLDELSELLEFGDPMGVLVKNAERVLGRLPALRKVIGVAGAAQSPAADLAAALAYLDQAREQRLPTALIQAQRDFFGAHGFELEGQEGIFHGPWKHID</sequence>
<keyword evidence="8 11" id="KW-0560">Oxidoreductase</keyword>
<dbReference type="Pfam" id="PF00393">
    <property type="entry name" value="6PGD"/>
    <property type="match status" value="1"/>
</dbReference>
<dbReference type="InterPro" id="IPR006183">
    <property type="entry name" value="Pgluconate_DH"/>
</dbReference>
<dbReference type="NCBIfam" id="TIGR00873">
    <property type="entry name" value="gnd"/>
    <property type="match status" value="1"/>
</dbReference>
<dbReference type="Gene3D" id="3.40.50.300">
    <property type="entry name" value="P-loop containing nucleotide triphosphate hydrolases"/>
    <property type="match status" value="1"/>
</dbReference>
<evidence type="ECO:0000256" key="7">
    <source>
        <dbReference type="ARBA" id="ARBA00022840"/>
    </source>
</evidence>
<keyword evidence="7" id="KW-0067">ATP-binding</keyword>
<evidence type="ECO:0000256" key="6">
    <source>
        <dbReference type="ARBA" id="ARBA00022777"/>
    </source>
</evidence>
<evidence type="ECO:0000313" key="13">
    <source>
        <dbReference type="EMBL" id="AZR07415.1"/>
    </source>
</evidence>
<dbReference type="InterPro" id="IPR027417">
    <property type="entry name" value="P-loop_NTPase"/>
</dbReference>
<dbReference type="GO" id="GO:0046316">
    <property type="term" value="F:gluconokinase activity"/>
    <property type="evidence" value="ECO:0007669"/>
    <property type="project" value="UniProtKB-EC"/>
</dbReference>
<evidence type="ECO:0000256" key="11">
    <source>
        <dbReference type="RuleBase" id="RU000485"/>
    </source>
</evidence>
<keyword evidence="4" id="KW-0808">Transferase</keyword>
<evidence type="ECO:0000256" key="10">
    <source>
        <dbReference type="ARBA" id="ARBA00048090"/>
    </source>
</evidence>
<dbReference type="SUPFAM" id="SSF48179">
    <property type="entry name" value="6-phosphogluconate dehydrogenase C-terminal domain-like"/>
    <property type="match status" value="1"/>
</dbReference>
<dbReference type="UniPathway" id="UPA00115">
    <property type="reaction ID" value="UER00410"/>
</dbReference>
<protein>
    <recommendedName>
        <fullName evidence="11">6-phosphogluconate dehydrogenase, decarboxylating</fullName>
        <ecNumber evidence="11">1.1.1.44</ecNumber>
    </recommendedName>
</protein>
<dbReference type="InterPro" id="IPR013328">
    <property type="entry name" value="6PGD_dom2"/>
</dbReference>
<keyword evidence="5" id="KW-0547">Nucleotide-binding</keyword>
<organism evidence="13 14">
    <name type="scientific">Trueperella pyogenes</name>
    <dbReference type="NCBI Taxonomy" id="1661"/>
    <lineage>
        <taxon>Bacteria</taxon>
        <taxon>Bacillati</taxon>
        <taxon>Actinomycetota</taxon>
        <taxon>Actinomycetes</taxon>
        <taxon>Actinomycetales</taxon>
        <taxon>Actinomycetaceae</taxon>
        <taxon>Trueperella</taxon>
    </lineage>
</organism>
<comment type="pathway">
    <text evidence="1">Carbohydrate acid metabolism.</text>
</comment>
<dbReference type="Gene3D" id="3.40.50.720">
    <property type="entry name" value="NAD(P)-binding Rossmann-like Domain"/>
    <property type="match status" value="1"/>
</dbReference>
<comment type="catalytic activity">
    <reaction evidence="11">
        <text>6-phospho-D-gluconate + NADP(+) = D-ribulose 5-phosphate + CO2 + NADPH</text>
        <dbReference type="Rhea" id="RHEA:10116"/>
        <dbReference type="ChEBI" id="CHEBI:16526"/>
        <dbReference type="ChEBI" id="CHEBI:57783"/>
        <dbReference type="ChEBI" id="CHEBI:58121"/>
        <dbReference type="ChEBI" id="CHEBI:58349"/>
        <dbReference type="ChEBI" id="CHEBI:58759"/>
        <dbReference type="EC" id="1.1.1.44"/>
    </reaction>
</comment>
<dbReference type="AlphaFoldDB" id="A0A3Q9GL25"/>
<evidence type="ECO:0000256" key="1">
    <source>
        <dbReference type="ARBA" id="ARBA00004761"/>
    </source>
</evidence>
<keyword evidence="11" id="KW-0570">Pentose shunt</keyword>
<dbReference type="GO" id="GO:0005524">
    <property type="term" value="F:ATP binding"/>
    <property type="evidence" value="ECO:0007669"/>
    <property type="project" value="UniProtKB-KW"/>
</dbReference>
<evidence type="ECO:0000259" key="12">
    <source>
        <dbReference type="SMART" id="SM01350"/>
    </source>
</evidence>
<dbReference type="GO" id="GO:0004616">
    <property type="term" value="F:phosphogluconate dehydrogenase (decarboxylating) activity"/>
    <property type="evidence" value="ECO:0007669"/>
    <property type="project" value="UniProtKB-EC"/>
</dbReference>
<dbReference type="InterPro" id="IPR036291">
    <property type="entry name" value="NAD(P)-bd_dom_sf"/>
</dbReference>
<evidence type="ECO:0000256" key="2">
    <source>
        <dbReference type="ARBA" id="ARBA00008419"/>
    </source>
</evidence>
<keyword evidence="6" id="KW-0418">Kinase</keyword>
<comment type="similarity">
    <text evidence="2 11">Belongs to the 6-phosphogluconate dehydrogenase family.</text>
</comment>
<dbReference type="GO" id="GO:0006098">
    <property type="term" value="P:pentose-phosphate shunt"/>
    <property type="evidence" value="ECO:0007669"/>
    <property type="project" value="UniProtKB-UniPathway"/>
</dbReference>
<dbReference type="SMART" id="SM01350">
    <property type="entry name" value="6PGD"/>
    <property type="match status" value="1"/>
</dbReference>
<name>A0A3Q9GL25_9ACTO</name>
<accession>A0A3Q9GL25</accession>
<dbReference type="InterPro" id="IPR006115">
    <property type="entry name" value="6PGDH_NADP-bd"/>
</dbReference>
<dbReference type="PRINTS" id="PR00076">
    <property type="entry name" value="6PGDHDRGNASE"/>
</dbReference>
<dbReference type="InterPro" id="IPR006001">
    <property type="entry name" value="Therm_gnt_kin"/>
</dbReference>
<dbReference type="InterPro" id="IPR008927">
    <property type="entry name" value="6-PGluconate_DH-like_C_sf"/>
</dbReference>
<gene>
    <name evidence="13" type="primary">gndA</name>
    <name evidence="13" type="ORF">EBQ10_09055</name>
</gene>
<dbReference type="CDD" id="cd02021">
    <property type="entry name" value="GntK"/>
    <property type="match status" value="1"/>
</dbReference>
<keyword evidence="9 11" id="KW-0311">Gluconate utilization</keyword>
<dbReference type="InterPro" id="IPR006114">
    <property type="entry name" value="6PGDH_C"/>
</dbReference>
<keyword evidence="11" id="KW-0521">NADP</keyword>
<dbReference type="GO" id="GO:0050661">
    <property type="term" value="F:NADP binding"/>
    <property type="evidence" value="ECO:0007669"/>
    <property type="project" value="InterPro"/>
</dbReference>
<evidence type="ECO:0000313" key="14">
    <source>
        <dbReference type="Proteomes" id="UP000275951"/>
    </source>
</evidence>
<reference evidence="13 14" key="1">
    <citation type="submission" date="2018-11" db="EMBL/GenBank/DDBJ databases">
        <title>Multidrug-resistant genes are associated with an 42-kb island TGI1 carrying a complex class 1 integron in a Trueperella pyogenes.</title>
        <authorList>
            <person name="Dong W."/>
        </authorList>
    </citation>
    <scope>NUCLEOTIDE SEQUENCE [LARGE SCALE GENOMIC DNA]</scope>
    <source>
        <strain evidence="13 14">TP4</strain>
    </source>
</reference>
<dbReference type="RefSeq" id="WP_052251271.1">
    <property type="nucleotide sequence ID" value="NZ_CP029001.1"/>
</dbReference>
<dbReference type="SUPFAM" id="SSF51735">
    <property type="entry name" value="NAD(P)-binding Rossmann-fold domains"/>
    <property type="match status" value="1"/>
</dbReference>
<evidence type="ECO:0000256" key="4">
    <source>
        <dbReference type="ARBA" id="ARBA00022679"/>
    </source>
</evidence>
<dbReference type="FunFam" id="3.40.50.300:FF:000522">
    <property type="entry name" value="Gluconokinase"/>
    <property type="match status" value="1"/>
</dbReference>
<evidence type="ECO:0000256" key="9">
    <source>
        <dbReference type="ARBA" id="ARBA00023064"/>
    </source>
</evidence>
<dbReference type="SUPFAM" id="SSF52540">
    <property type="entry name" value="P-loop containing nucleoside triphosphate hydrolases"/>
    <property type="match status" value="1"/>
</dbReference>
<dbReference type="NCBIfam" id="NF006765">
    <property type="entry name" value="PRK09287.1"/>
    <property type="match status" value="1"/>
</dbReference>
<proteinExistence type="inferred from homology"/>
<dbReference type="Proteomes" id="UP000275951">
    <property type="component" value="Chromosome"/>
</dbReference>
<feature type="domain" description="6-phosphogluconate dehydrogenase C-terminal" evidence="12">
    <location>
        <begin position="367"/>
        <end position="654"/>
    </location>
</feature>
<dbReference type="EMBL" id="CP033905">
    <property type="protein sequence ID" value="AZR07415.1"/>
    <property type="molecule type" value="Genomic_DNA"/>
</dbReference>
<dbReference type="EC" id="1.1.1.44" evidence="11"/>
<dbReference type="Pfam" id="PF03446">
    <property type="entry name" value="NAD_binding_2"/>
    <property type="match status" value="1"/>
</dbReference>
<comment type="catalytic activity">
    <reaction evidence="10">
        <text>D-gluconate + ATP = 6-phospho-D-gluconate + ADP + H(+)</text>
        <dbReference type="Rhea" id="RHEA:19433"/>
        <dbReference type="ChEBI" id="CHEBI:15378"/>
        <dbReference type="ChEBI" id="CHEBI:18391"/>
        <dbReference type="ChEBI" id="CHEBI:30616"/>
        <dbReference type="ChEBI" id="CHEBI:58759"/>
        <dbReference type="ChEBI" id="CHEBI:456216"/>
        <dbReference type="EC" id="2.7.1.12"/>
    </reaction>
</comment>